<dbReference type="NCBIfam" id="TIGR01554">
    <property type="entry name" value="major_cap_HK97"/>
    <property type="match status" value="1"/>
</dbReference>
<keyword evidence="2" id="KW-1188">Viral release from host cell</keyword>
<dbReference type="OrthoDB" id="64791at2"/>
<dbReference type="InterPro" id="IPR006433">
    <property type="entry name" value="Prohead_protease"/>
</dbReference>
<dbReference type="Pfam" id="PF04586">
    <property type="entry name" value="Peptidase_S78"/>
    <property type="match status" value="1"/>
</dbReference>
<dbReference type="eggNOG" id="COG3740">
    <property type="taxonomic scope" value="Bacteria"/>
</dbReference>
<keyword evidence="3" id="KW-0645">Protease</keyword>
<comment type="subcellular location">
    <subcellularLocation>
        <location evidence="1">Virion</location>
    </subcellularLocation>
</comment>
<keyword evidence="4" id="KW-0378">Hydrolase</keyword>
<reference evidence="7 8" key="1">
    <citation type="journal article" date="2015" name="Genome Announc.">
        <title>Expanding the biotechnology potential of lactobacilli through comparative genomics of 213 strains and associated genera.</title>
        <authorList>
            <person name="Sun Z."/>
            <person name="Harris H.M."/>
            <person name="McCann A."/>
            <person name="Guo C."/>
            <person name="Argimon S."/>
            <person name="Zhang W."/>
            <person name="Yang X."/>
            <person name="Jeffery I.B."/>
            <person name="Cooney J.C."/>
            <person name="Kagawa T.F."/>
            <person name="Liu W."/>
            <person name="Song Y."/>
            <person name="Salvetti E."/>
            <person name="Wrobel A."/>
            <person name="Rasinkangas P."/>
            <person name="Parkhill J."/>
            <person name="Rea M.C."/>
            <person name="O'Sullivan O."/>
            <person name="Ritari J."/>
            <person name="Douillard F.P."/>
            <person name="Paul Ross R."/>
            <person name="Yang R."/>
            <person name="Briner A.E."/>
            <person name="Felis G.E."/>
            <person name="de Vos W.M."/>
            <person name="Barrangou R."/>
            <person name="Klaenhammer T.R."/>
            <person name="Caufield P.W."/>
            <person name="Cui Y."/>
            <person name="Zhang H."/>
            <person name="O'Toole P.W."/>
        </authorList>
    </citation>
    <scope>NUCLEOTIDE SEQUENCE [LARGE SCALE GENOMIC DNA]</scope>
    <source>
        <strain evidence="7 8">DSM 21376</strain>
    </source>
</reference>
<dbReference type="InterPro" id="IPR054612">
    <property type="entry name" value="Phage_capsid-like_C"/>
</dbReference>
<name>A0A023D045_9LACO</name>
<accession>A0A023D045</accession>
<dbReference type="STRING" id="1423806.FD15_GL002290"/>
<evidence type="ECO:0000259" key="6">
    <source>
        <dbReference type="Pfam" id="PF05065"/>
    </source>
</evidence>
<dbReference type="EMBL" id="AYZF01000003">
    <property type="protein sequence ID" value="KRN07422.1"/>
    <property type="molecule type" value="Genomic_DNA"/>
</dbReference>
<evidence type="ECO:0000256" key="4">
    <source>
        <dbReference type="ARBA" id="ARBA00022801"/>
    </source>
</evidence>
<dbReference type="eggNOG" id="COG4653">
    <property type="taxonomic scope" value="Bacteria"/>
</dbReference>
<dbReference type="InterPro" id="IPR024455">
    <property type="entry name" value="Phage_capsid"/>
</dbReference>
<dbReference type="InterPro" id="IPR054613">
    <property type="entry name" value="Peptidase_S78_dom"/>
</dbReference>
<organism evidence="7 8">
    <name type="scientific">Liquorilactobacillus sucicola DSM 21376 = JCM 15457</name>
    <dbReference type="NCBI Taxonomy" id="1423806"/>
    <lineage>
        <taxon>Bacteria</taxon>
        <taxon>Bacillati</taxon>
        <taxon>Bacillota</taxon>
        <taxon>Bacilli</taxon>
        <taxon>Lactobacillales</taxon>
        <taxon>Lactobacillaceae</taxon>
        <taxon>Liquorilactobacillus</taxon>
    </lineage>
</organism>
<dbReference type="GO" id="GO:0008233">
    <property type="term" value="F:peptidase activity"/>
    <property type="evidence" value="ECO:0007669"/>
    <property type="project" value="UniProtKB-KW"/>
</dbReference>
<evidence type="ECO:0000256" key="3">
    <source>
        <dbReference type="ARBA" id="ARBA00022670"/>
    </source>
</evidence>
<dbReference type="NCBIfam" id="TIGR01543">
    <property type="entry name" value="proheadase_HK97"/>
    <property type="match status" value="1"/>
</dbReference>
<dbReference type="Pfam" id="PF05065">
    <property type="entry name" value="Phage_capsid"/>
    <property type="match status" value="1"/>
</dbReference>
<evidence type="ECO:0000259" key="5">
    <source>
        <dbReference type="Pfam" id="PF04586"/>
    </source>
</evidence>
<evidence type="ECO:0000313" key="7">
    <source>
        <dbReference type="EMBL" id="KRN07422.1"/>
    </source>
</evidence>
<proteinExistence type="predicted"/>
<feature type="domain" description="Phage capsid-like C-terminal" evidence="6">
    <location>
        <begin position="228"/>
        <end position="480"/>
    </location>
</feature>
<comment type="caution">
    <text evidence="7">The sequence shown here is derived from an EMBL/GenBank/DDBJ whole genome shotgun (WGS) entry which is preliminary data.</text>
</comment>
<feature type="domain" description="Prohead serine protease" evidence="5">
    <location>
        <begin position="21"/>
        <end position="175"/>
    </location>
</feature>
<dbReference type="AlphaFoldDB" id="A0A023D045"/>
<dbReference type="GO" id="GO:0006508">
    <property type="term" value="P:proteolysis"/>
    <property type="evidence" value="ECO:0007669"/>
    <property type="project" value="UniProtKB-KW"/>
</dbReference>
<sequence>MKDIRVLKKSEIRALEPDKKDDQETSQLQIEGYAIVFNEPSKVLDDFTEIIQAQALNGVDLSEALLLADHDYSKPLASVKANTLQLDIDDKGLHFVAQLDEQVSYAKDVFQNIQNGNISSMSFRFDVADGGDQFTEDEQGNITRTIVQIQNLYEVSTVTIPAYDSSSVDTRSYEKFIDDKKQKENKGATKKMTEKTVIKPEETETRSFEDYIRTRGEKRDGLTTDGNGVIIPKEVITPIFQSKVSSNKLADYVTVKQVSVGQGSYPISSNDPSKVLATKAELTEIGDVDAGVKGVDFKAETRAGKIYLSNELLDDNAINFKAEVQAQLQKLVDNTDNAQILALLKSLTAQTAKSLDDVKQLKNTKLDPSLTPVVIVNQSGFNWLDTLKDNEGRYMLTTDVQAPTGKALFGLPVVELADSVLPNVAAGKFPIFIGDLAETIALFRRNQVAVNWQQFDSYSQGLAVVVRNDYKFINQDATVAITVDTTTAG</sequence>
<evidence type="ECO:0000313" key="8">
    <source>
        <dbReference type="Proteomes" id="UP000050961"/>
    </source>
</evidence>
<protein>
    <submittedName>
        <fullName evidence="7">Uncharacterized protein</fullName>
    </submittedName>
</protein>
<gene>
    <name evidence="7" type="ORF">FD15_GL002290</name>
</gene>
<dbReference type="Gene3D" id="3.30.2320.10">
    <property type="entry name" value="hypothetical protein PF0899 domain"/>
    <property type="match status" value="1"/>
</dbReference>
<dbReference type="Proteomes" id="UP000050961">
    <property type="component" value="Unassembled WGS sequence"/>
</dbReference>
<dbReference type="RefSeq" id="WP_034990034.1">
    <property type="nucleotide sequence ID" value="NZ_AYZF01000003.1"/>
</dbReference>
<evidence type="ECO:0000256" key="1">
    <source>
        <dbReference type="ARBA" id="ARBA00004328"/>
    </source>
</evidence>
<keyword evidence="8" id="KW-1185">Reference proteome</keyword>
<evidence type="ECO:0000256" key="2">
    <source>
        <dbReference type="ARBA" id="ARBA00022612"/>
    </source>
</evidence>
<dbReference type="PATRIC" id="fig|1423806.3.peg.2340"/>
<dbReference type="SUPFAM" id="SSF56563">
    <property type="entry name" value="Major capsid protein gp5"/>
    <property type="match status" value="1"/>
</dbReference>